<dbReference type="NCBIfam" id="TIGR00231">
    <property type="entry name" value="small_GTP"/>
    <property type="match status" value="1"/>
</dbReference>
<sequence>MLLIKIPENHPQMYISSYTVFKKCFSLYKYNSILHLKKPKLLSDSKIILKESLLNLKNTNKLPLSFDLDQYGKSDPNNSDFFASMNNKKHKLKQKRKTKAKIQVKNLLDKQFDSIEDTEIQKESLDRSVQYVKARKTRKNSVDSLLKHSLEIPSVNDRAKEICISSSLTINELAVHLGTSSSEIIKWLFLRGIPATINELLDISIIKLVAEYYGFNIKESTVNINKSAINPDKRIEGELTAPVVTLLGHVDHGKTSIIKAILNNGQVKAETRHITQALGSYEISLDIDKDIKKLIILDTPGHAAFFSMRRRVVKLTDIAILVVAADDDLQEQTIEVINYIKSMELAHIVVISKIDKKEANVGKVKKQLEEQGISTYHNSDSIVELSAMTKCNVDSLLSCLIRLAKKENIRSNPAGPIKGYILEAYLDKQKGSLAKILLRNGTLKVGHILVAGSTYGKVKAINSNTNQRVLEISSTSIVSILCFNTVPQAGLSFIQASNEKNAKLLAASSTQTQPHTKLLNNRVSLDGSMKKNSKNVNRIVNLILKTDCQGSIEAVMHLLKSIPQNKVQLNLLLVATGEISMKEINLALTSKAIILAFNLPITAYIVDIAKKENIPIKSFDLIYYMLDYIKECMLLLVDAEYEKHVIGLAIVKDLFTVNRGIVAGCFVSKGKLEKKAPFDLIRMGKVIYTGTIDSLKKEKDDAENILADHDCGVMCHNYSLWEVGDSLEVYELRPLEKTL</sequence>
<dbReference type="InterPro" id="IPR023115">
    <property type="entry name" value="TIF_IF2_dom3"/>
</dbReference>
<dbReference type="InterPro" id="IPR036925">
    <property type="entry name" value="TIF_IF2_dom3_sf"/>
</dbReference>
<dbReference type="SUPFAM" id="SSF50447">
    <property type="entry name" value="Translation proteins"/>
    <property type="match status" value="2"/>
</dbReference>
<dbReference type="PROSITE" id="PS01176">
    <property type="entry name" value="IF2"/>
    <property type="match status" value="1"/>
</dbReference>
<accession>A0A3G3MGV8</accession>
<dbReference type="InterPro" id="IPR009000">
    <property type="entry name" value="Transl_B-barrel_sf"/>
</dbReference>
<evidence type="ECO:0000256" key="7">
    <source>
        <dbReference type="ARBA" id="ARBA00044105"/>
    </source>
</evidence>
<dbReference type="InterPro" id="IPR006847">
    <property type="entry name" value="IF2_N"/>
</dbReference>
<dbReference type="Pfam" id="PF00009">
    <property type="entry name" value="GTP_EFTU"/>
    <property type="match status" value="1"/>
</dbReference>
<dbReference type="PROSITE" id="PS51722">
    <property type="entry name" value="G_TR_2"/>
    <property type="match status" value="1"/>
</dbReference>
<evidence type="ECO:0000256" key="5">
    <source>
        <dbReference type="ARBA" id="ARBA00023134"/>
    </source>
</evidence>
<dbReference type="InterPro" id="IPR000178">
    <property type="entry name" value="TF_IF2_bacterial-like"/>
</dbReference>
<organism evidence="9">
    <name type="scientific">Neogoniolithon spectabile</name>
    <dbReference type="NCBI Taxonomy" id="231755"/>
    <lineage>
        <taxon>Eukaryota</taxon>
        <taxon>Rhodophyta</taxon>
        <taxon>Florideophyceae</taxon>
        <taxon>Corallinophycidae</taxon>
        <taxon>Corallinales</taxon>
        <taxon>Spongitidaceae</taxon>
        <taxon>Neogoniolithoideae</taxon>
        <taxon>Neogoniolithon</taxon>
    </lineage>
</organism>
<dbReference type="GO" id="GO:0003924">
    <property type="term" value="F:GTPase activity"/>
    <property type="evidence" value="ECO:0007669"/>
    <property type="project" value="InterPro"/>
</dbReference>
<keyword evidence="2 9" id="KW-0396">Initiation factor</keyword>
<dbReference type="FunFam" id="3.40.50.10050:FF:000001">
    <property type="entry name" value="Translation initiation factor IF-2"/>
    <property type="match status" value="1"/>
</dbReference>
<dbReference type="InterPro" id="IPR044145">
    <property type="entry name" value="IF2_II"/>
</dbReference>
<dbReference type="InterPro" id="IPR015760">
    <property type="entry name" value="TIF_IF2"/>
</dbReference>
<evidence type="ECO:0000256" key="4">
    <source>
        <dbReference type="ARBA" id="ARBA00022917"/>
    </source>
</evidence>
<dbReference type="CDD" id="cd01887">
    <property type="entry name" value="IF2_eIF5B"/>
    <property type="match status" value="1"/>
</dbReference>
<dbReference type="Pfam" id="PF11987">
    <property type="entry name" value="IF-2"/>
    <property type="match status" value="1"/>
</dbReference>
<protein>
    <recommendedName>
        <fullName evidence="7">Translation initiation factor IF-2, chloroplastic</fullName>
    </recommendedName>
</protein>
<dbReference type="Pfam" id="PF22042">
    <property type="entry name" value="EF-G_D2"/>
    <property type="match status" value="1"/>
</dbReference>
<dbReference type="CDD" id="cd03702">
    <property type="entry name" value="IF2_mtIF2_II"/>
    <property type="match status" value="1"/>
</dbReference>
<dbReference type="GO" id="GO:0005525">
    <property type="term" value="F:GTP binding"/>
    <property type="evidence" value="ECO:0007669"/>
    <property type="project" value="UniProtKB-KW"/>
</dbReference>
<dbReference type="SUPFAM" id="SSF52156">
    <property type="entry name" value="Initiation factor IF2/eIF5b, domain 3"/>
    <property type="match status" value="1"/>
</dbReference>
<dbReference type="PANTHER" id="PTHR43381:SF5">
    <property type="entry name" value="TR-TYPE G DOMAIN-CONTAINING PROTEIN"/>
    <property type="match status" value="1"/>
</dbReference>
<keyword evidence="3" id="KW-0547">Nucleotide-binding</keyword>
<dbReference type="CDD" id="cd03692">
    <property type="entry name" value="mtIF2_IVc"/>
    <property type="match status" value="1"/>
</dbReference>
<evidence type="ECO:0000259" key="8">
    <source>
        <dbReference type="PROSITE" id="PS51722"/>
    </source>
</evidence>
<dbReference type="InterPro" id="IPR053905">
    <property type="entry name" value="EF-G-like_DII"/>
</dbReference>
<dbReference type="SUPFAM" id="SSF52540">
    <property type="entry name" value="P-loop containing nucleoside triphosphate hydrolases"/>
    <property type="match status" value="1"/>
</dbReference>
<comment type="similarity">
    <text evidence="1">Belongs to the TRAFAC class translation factor GTPase superfamily. Classic translation factor GTPase family. IF-2 subfamily.</text>
</comment>
<dbReference type="InterPro" id="IPR027417">
    <property type="entry name" value="P-loop_NTPase"/>
</dbReference>
<evidence type="ECO:0000313" key="9">
    <source>
        <dbReference type="EMBL" id="AYR06069.1"/>
    </source>
</evidence>
<dbReference type="RefSeq" id="YP_009541860.1">
    <property type="nucleotide sequence ID" value="NC_039978.1"/>
</dbReference>
<dbReference type="GeneID" id="38463635"/>
<dbReference type="Gene3D" id="3.40.50.300">
    <property type="entry name" value="P-loop containing nucleotide triphosphate hydrolases"/>
    <property type="match status" value="1"/>
</dbReference>
<evidence type="ECO:0000256" key="1">
    <source>
        <dbReference type="ARBA" id="ARBA00007733"/>
    </source>
</evidence>
<feature type="domain" description="Tr-type G" evidence="8">
    <location>
        <begin position="239"/>
        <end position="409"/>
    </location>
</feature>
<dbReference type="FunFam" id="2.40.30.10:FF:000008">
    <property type="entry name" value="Translation initiation factor IF-2"/>
    <property type="match status" value="1"/>
</dbReference>
<dbReference type="Gene3D" id="3.40.50.10050">
    <property type="entry name" value="Translation initiation factor IF- 2, domain 3"/>
    <property type="match status" value="1"/>
</dbReference>
<dbReference type="Pfam" id="PF04760">
    <property type="entry name" value="IF2_N"/>
    <property type="match status" value="1"/>
</dbReference>
<evidence type="ECO:0000256" key="3">
    <source>
        <dbReference type="ARBA" id="ARBA00022741"/>
    </source>
</evidence>
<dbReference type="AlphaFoldDB" id="A0A3G3MGV8"/>
<gene>
    <name evidence="9" type="primary">infB</name>
</gene>
<dbReference type="InterPro" id="IPR000795">
    <property type="entry name" value="T_Tr_GTP-bd_dom"/>
</dbReference>
<proteinExistence type="inferred from homology"/>
<dbReference type="PANTHER" id="PTHR43381">
    <property type="entry name" value="TRANSLATION INITIATION FACTOR IF-2-RELATED"/>
    <property type="match status" value="1"/>
</dbReference>
<dbReference type="InterPro" id="IPR005225">
    <property type="entry name" value="Small_GTP-bd"/>
</dbReference>
<dbReference type="EMBL" id="MH281628">
    <property type="protein sequence ID" value="AYR06069.1"/>
    <property type="molecule type" value="Genomic_DNA"/>
</dbReference>
<geneLocation type="plastid" evidence="9"/>
<keyword evidence="5" id="KW-0342">GTP-binding</keyword>
<evidence type="ECO:0000256" key="2">
    <source>
        <dbReference type="ARBA" id="ARBA00022540"/>
    </source>
</evidence>
<dbReference type="PRINTS" id="PR00315">
    <property type="entry name" value="ELONGATNFCT"/>
</dbReference>
<dbReference type="GO" id="GO:0005737">
    <property type="term" value="C:cytoplasm"/>
    <property type="evidence" value="ECO:0007669"/>
    <property type="project" value="TreeGrafter"/>
</dbReference>
<evidence type="ECO:0000256" key="6">
    <source>
        <dbReference type="ARBA" id="ARBA00025162"/>
    </source>
</evidence>
<reference evidence="9" key="1">
    <citation type="journal article" date="2018" name="Genome Biol. Evol.">
        <title>Mitochondrial and Plastid Genomes from Coralline Red Algae Provide Insights into the Incongruent Evolutionary Histories of Organelles.</title>
        <authorList>
            <person name="Lee J."/>
            <person name="Song H.J."/>
            <person name="In Park S."/>
            <person name="Lee Y.M."/>
            <person name="Jeong S.Y."/>
            <person name="Oh Cho T."/>
            <person name="Kim J.H."/>
            <person name="Choi H.G."/>
            <person name="Choi C.G."/>
            <person name="Nelson W.A."/>
            <person name="Fredericq S."/>
            <person name="Bhattacharya D."/>
            <person name="Su Yoon H."/>
        </authorList>
    </citation>
    <scope>NUCLEOTIDE SEQUENCE</scope>
</reference>
<keyword evidence="4" id="KW-0648">Protein biosynthesis</keyword>
<name>A0A3G3MGV8_9FLOR</name>
<comment type="function">
    <text evidence="6">One of the essential components for the initiation of protein synthesis. Protects formylmethionyl-tRNA from spontaneous hydrolysis and promotes its binding to the 30S ribosomal subunits. Also involved in the hydrolysis of GTP during the formation of the 70S ribosomal complex.</text>
</comment>
<keyword evidence="9" id="KW-0934">Plastid</keyword>
<dbReference type="Gene3D" id="2.40.30.10">
    <property type="entry name" value="Translation factors"/>
    <property type="match status" value="2"/>
</dbReference>
<dbReference type="NCBIfam" id="TIGR00487">
    <property type="entry name" value="IF-2"/>
    <property type="match status" value="1"/>
</dbReference>
<dbReference type="GO" id="GO:0003743">
    <property type="term" value="F:translation initiation factor activity"/>
    <property type="evidence" value="ECO:0007669"/>
    <property type="project" value="UniProtKB-KW"/>
</dbReference>